<name>G3IAW5_CRIGR</name>
<sequence length="53" mass="5812">MVCTIDVNVKPYRTPQCSPEECQDWSRDGGGSGDHDANLPTQAVLFGRNKKSC</sequence>
<dbReference type="AlphaFoldDB" id="G3IAW5"/>
<feature type="region of interest" description="Disordered" evidence="1">
    <location>
        <begin position="20"/>
        <end position="41"/>
    </location>
</feature>
<dbReference type="Proteomes" id="UP000001075">
    <property type="component" value="Unassembled WGS sequence"/>
</dbReference>
<proteinExistence type="predicted"/>
<evidence type="ECO:0000313" key="2">
    <source>
        <dbReference type="EMBL" id="EGW12442.1"/>
    </source>
</evidence>
<evidence type="ECO:0000256" key="1">
    <source>
        <dbReference type="SAM" id="MobiDB-lite"/>
    </source>
</evidence>
<reference evidence="3" key="1">
    <citation type="journal article" date="2011" name="Nat. Biotechnol.">
        <title>The genomic sequence of the Chinese hamster ovary (CHO)-K1 cell line.</title>
        <authorList>
            <person name="Xu X."/>
            <person name="Nagarajan H."/>
            <person name="Lewis N.E."/>
            <person name="Pan S."/>
            <person name="Cai Z."/>
            <person name="Liu X."/>
            <person name="Chen W."/>
            <person name="Xie M."/>
            <person name="Wang W."/>
            <person name="Hammond S."/>
            <person name="Andersen M.R."/>
            <person name="Neff N."/>
            <person name="Passarelli B."/>
            <person name="Koh W."/>
            <person name="Fan H.C."/>
            <person name="Wang J."/>
            <person name="Gui Y."/>
            <person name="Lee K.H."/>
            <person name="Betenbaugh M.J."/>
            <person name="Quake S.R."/>
            <person name="Famili I."/>
            <person name="Palsson B.O."/>
            <person name="Wang J."/>
        </authorList>
    </citation>
    <scope>NUCLEOTIDE SEQUENCE [LARGE SCALE GENOMIC DNA]</scope>
    <source>
        <strain evidence="3">CHO K1 cell line</strain>
    </source>
</reference>
<organism evidence="2 3">
    <name type="scientific">Cricetulus griseus</name>
    <name type="common">Chinese hamster</name>
    <name type="synonym">Cricetulus barabensis griseus</name>
    <dbReference type="NCBI Taxonomy" id="10029"/>
    <lineage>
        <taxon>Eukaryota</taxon>
        <taxon>Metazoa</taxon>
        <taxon>Chordata</taxon>
        <taxon>Craniata</taxon>
        <taxon>Vertebrata</taxon>
        <taxon>Euteleostomi</taxon>
        <taxon>Mammalia</taxon>
        <taxon>Eutheria</taxon>
        <taxon>Euarchontoglires</taxon>
        <taxon>Glires</taxon>
        <taxon>Rodentia</taxon>
        <taxon>Myomorpha</taxon>
        <taxon>Muroidea</taxon>
        <taxon>Cricetidae</taxon>
        <taxon>Cricetinae</taxon>
        <taxon>Cricetulus</taxon>
    </lineage>
</organism>
<accession>G3IAW5</accession>
<dbReference type="EMBL" id="JH001767">
    <property type="protein sequence ID" value="EGW12442.1"/>
    <property type="molecule type" value="Genomic_DNA"/>
</dbReference>
<protein>
    <submittedName>
        <fullName evidence="2">Uncharacterized protein</fullName>
    </submittedName>
</protein>
<evidence type="ECO:0000313" key="3">
    <source>
        <dbReference type="Proteomes" id="UP000001075"/>
    </source>
</evidence>
<gene>
    <name evidence="2" type="ORF">I79_020747</name>
</gene>
<dbReference type="InParanoid" id="G3IAW5"/>